<protein>
    <submittedName>
        <fullName evidence="2">Uncharacterized protein</fullName>
    </submittedName>
</protein>
<evidence type="ECO:0000256" key="1">
    <source>
        <dbReference type="SAM" id="MobiDB-lite"/>
    </source>
</evidence>
<evidence type="ECO:0000313" key="2">
    <source>
        <dbReference type="EMBL" id="KZT31227.1"/>
    </source>
</evidence>
<sequence length="150" mass="17118">MRNRPNIDTWRKFSNTLMQYLDRGALETLSDKNSVRPFLELCVQPSIVMQYGWSQDKQTSEITCNRAAKLKKKLDKLNAVQRSPEGDHLEDDTVPLEPLKTDTEVPRESIIPRVWHAFVSGLGGLVRLKRNERKARSGDVELALQSPSES</sequence>
<dbReference type="AlphaFoldDB" id="A0A165WJF8"/>
<dbReference type="Proteomes" id="UP000076798">
    <property type="component" value="Unassembled WGS sequence"/>
</dbReference>
<proteinExistence type="predicted"/>
<evidence type="ECO:0000313" key="3">
    <source>
        <dbReference type="Proteomes" id="UP000076798"/>
    </source>
</evidence>
<feature type="region of interest" description="Disordered" evidence="1">
    <location>
        <begin position="79"/>
        <end position="103"/>
    </location>
</feature>
<gene>
    <name evidence="2" type="ORF">SISSUDRAFT_1067948</name>
</gene>
<name>A0A165WJF8_9AGAM</name>
<organism evidence="2 3">
    <name type="scientific">Sistotremastrum suecicum HHB10207 ss-3</name>
    <dbReference type="NCBI Taxonomy" id="1314776"/>
    <lineage>
        <taxon>Eukaryota</taxon>
        <taxon>Fungi</taxon>
        <taxon>Dikarya</taxon>
        <taxon>Basidiomycota</taxon>
        <taxon>Agaricomycotina</taxon>
        <taxon>Agaricomycetes</taxon>
        <taxon>Sistotremastrales</taxon>
        <taxon>Sistotremastraceae</taxon>
        <taxon>Sistotremastrum</taxon>
    </lineage>
</organism>
<dbReference type="EMBL" id="KV428721">
    <property type="protein sequence ID" value="KZT31227.1"/>
    <property type="molecule type" value="Genomic_DNA"/>
</dbReference>
<accession>A0A165WJF8</accession>
<reference evidence="2 3" key="1">
    <citation type="journal article" date="2016" name="Mol. Biol. Evol.">
        <title>Comparative Genomics of Early-Diverging Mushroom-Forming Fungi Provides Insights into the Origins of Lignocellulose Decay Capabilities.</title>
        <authorList>
            <person name="Nagy L.G."/>
            <person name="Riley R."/>
            <person name="Tritt A."/>
            <person name="Adam C."/>
            <person name="Daum C."/>
            <person name="Floudas D."/>
            <person name="Sun H."/>
            <person name="Yadav J.S."/>
            <person name="Pangilinan J."/>
            <person name="Larsson K.H."/>
            <person name="Matsuura K."/>
            <person name="Barry K."/>
            <person name="Labutti K."/>
            <person name="Kuo R."/>
            <person name="Ohm R.A."/>
            <person name="Bhattacharya S.S."/>
            <person name="Shirouzu T."/>
            <person name="Yoshinaga Y."/>
            <person name="Martin F.M."/>
            <person name="Grigoriev I.V."/>
            <person name="Hibbett D.S."/>
        </authorList>
    </citation>
    <scope>NUCLEOTIDE SEQUENCE [LARGE SCALE GENOMIC DNA]</scope>
    <source>
        <strain evidence="2 3">HHB10207 ss-3</strain>
    </source>
</reference>
<keyword evidence="3" id="KW-1185">Reference proteome</keyword>